<dbReference type="AlphaFoldDB" id="A0A1J5IUC0"/>
<evidence type="ECO:0000256" key="1">
    <source>
        <dbReference type="ARBA" id="ARBA00009512"/>
    </source>
</evidence>
<dbReference type="SUPFAM" id="SSF54995">
    <property type="entry name" value="Ribosomal protein S6"/>
    <property type="match status" value="1"/>
</dbReference>
<dbReference type="InterPro" id="IPR014717">
    <property type="entry name" value="Transl_elong_EF1B/ribsomal_bS6"/>
</dbReference>
<dbReference type="PROSITE" id="PS01048">
    <property type="entry name" value="RIBOSOMAL_S6"/>
    <property type="match status" value="1"/>
</dbReference>
<dbReference type="PANTHER" id="PTHR21011:SF1">
    <property type="entry name" value="SMALL RIBOSOMAL SUBUNIT PROTEIN BS6M"/>
    <property type="match status" value="1"/>
</dbReference>
<dbReference type="GO" id="GO:0005737">
    <property type="term" value="C:cytoplasm"/>
    <property type="evidence" value="ECO:0007669"/>
    <property type="project" value="UniProtKB-ARBA"/>
</dbReference>
<dbReference type="Pfam" id="PF01250">
    <property type="entry name" value="Ribosomal_S6"/>
    <property type="match status" value="1"/>
</dbReference>
<evidence type="ECO:0000256" key="2">
    <source>
        <dbReference type="ARBA" id="ARBA00022730"/>
    </source>
</evidence>
<dbReference type="InterPro" id="IPR020815">
    <property type="entry name" value="Ribosomal_bS6_CS"/>
</dbReference>
<proteinExistence type="inferred from homology"/>
<evidence type="ECO:0000256" key="8">
    <source>
        <dbReference type="SAM" id="MobiDB-lite"/>
    </source>
</evidence>
<dbReference type="InterPro" id="IPR020814">
    <property type="entry name" value="Ribosomal_S6_plastid/chlpt"/>
</dbReference>
<dbReference type="EMBL" id="MNZT01000041">
    <property type="protein sequence ID" value="OIP98002.1"/>
    <property type="molecule type" value="Genomic_DNA"/>
</dbReference>
<keyword evidence="3 7" id="KW-0694">RNA-binding</keyword>
<keyword evidence="4 7" id="KW-0689">Ribosomal protein</keyword>
<accession>A0A1J5IUC0</accession>
<dbReference type="Gene3D" id="3.30.70.60">
    <property type="match status" value="1"/>
</dbReference>
<evidence type="ECO:0000256" key="4">
    <source>
        <dbReference type="ARBA" id="ARBA00022980"/>
    </source>
</evidence>
<evidence type="ECO:0000313" key="10">
    <source>
        <dbReference type="Proteomes" id="UP000183245"/>
    </source>
</evidence>
<dbReference type="GO" id="GO:1990904">
    <property type="term" value="C:ribonucleoprotein complex"/>
    <property type="evidence" value="ECO:0007669"/>
    <property type="project" value="UniProtKB-KW"/>
</dbReference>
<evidence type="ECO:0000256" key="7">
    <source>
        <dbReference type="HAMAP-Rule" id="MF_00360"/>
    </source>
</evidence>
<dbReference type="InterPro" id="IPR000529">
    <property type="entry name" value="Ribosomal_bS6"/>
</dbReference>
<dbReference type="STRING" id="1817892.AUK40_02175"/>
<dbReference type="CDD" id="cd00473">
    <property type="entry name" value="bS6"/>
    <property type="match status" value="1"/>
</dbReference>
<evidence type="ECO:0000313" key="9">
    <source>
        <dbReference type="EMBL" id="OIP98002.1"/>
    </source>
</evidence>
<dbReference type="NCBIfam" id="TIGR00166">
    <property type="entry name" value="S6"/>
    <property type="match status" value="1"/>
</dbReference>
<dbReference type="PANTHER" id="PTHR21011">
    <property type="entry name" value="MITOCHONDRIAL 28S RIBOSOMAL PROTEIN S6"/>
    <property type="match status" value="1"/>
</dbReference>
<gene>
    <name evidence="7" type="primary">rpsF</name>
    <name evidence="9" type="ORF">AUK40_02175</name>
</gene>
<dbReference type="GO" id="GO:0003735">
    <property type="term" value="F:structural constituent of ribosome"/>
    <property type="evidence" value="ECO:0007669"/>
    <property type="project" value="InterPro"/>
</dbReference>
<reference evidence="9 10" key="1">
    <citation type="journal article" date="2016" name="Environ. Microbiol.">
        <title>Genomic resolution of a cold subsurface aquifer community provides metabolic insights for novel microbes adapted to high CO concentrations.</title>
        <authorList>
            <person name="Probst A.J."/>
            <person name="Castelle C.J."/>
            <person name="Singh A."/>
            <person name="Brown C.T."/>
            <person name="Anantharaman K."/>
            <person name="Sharon I."/>
            <person name="Hug L.A."/>
            <person name="Burstein D."/>
            <person name="Emerson J.B."/>
            <person name="Thomas B.C."/>
            <person name="Banfield J.F."/>
        </authorList>
    </citation>
    <scope>NUCLEOTIDE SEQUENCE [LARGE SCALE GENOMIC DNA]</scope>
    <source>
        <strain evidence="9">CG2_30_54_11</strain>
    </source>
</reference>
<keyword evidence="2 7" id="KW-0699">rRNA-binding</keyword>
<organism evidence="9 10">
    <name type="scientific">Candidatus Wirthbacteria bacterium CG2_30_54_11</name>
    <dbReference type="NCBI Taxonomy" id="1817892"/>
    <lineage>
        <taxon>Bacteria</taxon>
        <taxon>Candidatus Wirthbacteria</taxon>
    </lineage>
</organism>
<dbReference type="GO" id="GO:0006412">
    <property type="term" value="P:translation"/>
    <property type="evidence" value="ECO:0007669"/>
    <property type="project" value="UniProtKB-UniRule"/>
</dbReference>
<dbReference type="Proteomes" id="UP000183245">
    <property type="component" value="Unassembled WGS sequence"/>
</dbReference>
<evidence type="ECO:0000256" key="3">
    <source>
        <dbReference type="ARBA" id="ARBA00022884"/>
    </source>
</evidence>
<comment type="function">
    <text evidence="7">Binds together with bS18 to 16S ribosomal RNA.</text>
</comment>
<evidence type="ECO:0000256" key="6">
    <source>
        <dbReference type="ARBA" id="ARBA00035294"/>
    </source>
</evidence>
<feature type="region of interest" description="Disordered" evidence="8">
    <location>
        <begin position="120"/>
        <end position="145"/>
    </location>
</feature>
<sequence length="145" mass="16624">MHEYELMMIVAQREVKEGVQEKVIEEIRGMIEGLGGRVLRVRPWGLRQLSYEIKGYDYGYYVILQLLIEPAKTREFEAKLKLNEQVIRHMMLLLEKREEGDVSVLQEMVGEEEIDSIANKVRSETAAPEEDQAPAASDKTSAKDA</sequence>
<dbReference type="HAMAP" id="MF_00360">
    <property type="entry name" value="Ribosomal_bS6"/>
    <property type="match status" value="1"/>
</dbReference>
<comment type="caution">
    <text evidence="9">The sequence shown here is derived from an EMBL/GenBank/DDBJ whole genome shotgun (WGS) entry which is preliminary data.</text>
</comment>
<keyword evidence="5 7" id="KW-0687">Ribonucleoprotein</keyword>
<dbReference type="InterPro" id="IPR035980">
    <property type="entry name" value="Ribosomal_bS6_sf"/>
</dbReference>
<dbReference type="GO" id="GO:0070181">
    <property type="term" value="F:small ribosomal subunit rRNA binding"/>
    <property type="evidence" value="ECO:0007669"/>
    <property type="project" value="TreeGrafter"/>
</dbReference>
<dbReference type="GO" id="GO:0005840">
    <property type="term" value="C:ribosome"/>
    <property type="evidence" value="ECO:0007669"/>
    <property type="project" value="UniProtKB-KW"/>
</dbReference>
<evidence type="ECO:0000256" key="5">
    <source>
        <dbReference type="ARBA" id="ARBA00023274"/>
    </source>
</evidence>
<name>A0A1J5IUC0_9BACT</name>
<comment type="similarity">
    <text evidence="1 7">Belongs to the bacterial ribosomal protein bS6 family.</text>
</comment>
<protein>
    <recommendedName>
        <fullName evidence="6 7">Small ribosomal subunit protein bS6</fullName>
    </recommendedName>
</protein>